<dbReference type="AlphaFoldDB" id="A0A1W4XWU5"/>
<organism evidence="1 2">
    <name type="scientific">Agrilus planipennis</name>
    <name type="common">Emerald ash borer</name>
    <name type="synonym">Agrilus marcopoli</name>
    <dbReference type="NCBI Taxonomy" id="224129"/>
    <lineage>
        <taxon>Eukaryota</taxon>
        <taxon>Metazoa</taxon>
        <taxon>Ecdysozoa</taxon>
        <taxon>Arthropoda</taxon>
        <taxon>Hexapoda</taxon>
        <taxon>Insecta</taxon>
        <taxon>Pterygota</taxon>
        <taxon>Neoptera</taxon>
        <taxon>Endopterygota</taxon>
        <taxon>Coleoptera</taxon>
        <taxon>Polyphaga</taxon>
        <taxon>Elateriformia</taxon>
        <taxon>Buprestoidea</taxon>
        <taxon>Buprestidae</taxon>
        <taxon>Agrilinae</taxon>
        <taxon>Agrilus</taxon>
    </lineage>
</organism>
<dbReference type="KEGG" id="apln:108745254"/>
<keyword evidence="1" id="KW-1185">Reference proteome</keyword>
<dbReference type="GeneID" id="108745254"/>
<proteinExistence type="predicted"/>
<sequence>MSSKFGMENNLLCELNEAAKVKPFCNFDGLDKNVKYRVKQFNRTQTKYGSRILMESDDFQICLPVRMDSALDDQNIEEFNAHVIVSPTYMIYLGKEGWSNTIKFEPEDQTVTYSILNEVNEAARYKPLYNFDNINLNRRYIVKRLSRVDETEFGPALLMESEDFRIFLPKKMLILNDEQLNNANALAKTASLYMVFLGKCGNANLIRFEHEDDNELFWGRYQYIIKTQMAYENKRAN</sequence>
<accession>A0A1W4XWU5</accession>
<evidence type="ECO:0000313" key="2">
    <source>
        <dbReference type="RefSeq" id="XP_018336900.1"/>
    </source>
</evidence>
<reference evidence="2" key="1">
    <citation type="submission" date="2025-08" db="UniProtKB">
        <authorList>
            <consortium name="RefSeq"/>
        </authorList>
    </citation>
    <scope>IDENTIFICATION</scope>
    <source>
        <tissue evidence="2">Entire body</tissue>
    </source>
</reference>
<gene>
    <name evidence="2" type="primary">LOC108745254</name>
</gene>
<evidence type="ECO:0000313" key="1">
    <source>
        <dbReference type="Proteomes" id="UP000192223"/>
    </source>
</evidence>
<protein>
    <submittedName>
        <fullName evidence="2">Uncharacterized protein LOC108745254</fullName>
    </submittedName>
</protein>
<dbReference type="OrthoDB" id="8063262at2759"/>
<dbReference type="Proteomes" id="UP000192223">
    <property type="component" value="Unplaced"/>
</dbReference>
<dbReference type="InParanoid" id="A0A1W4XWU5"/>
<dbReference type="RefSeq" id="XP_018336900.1">
    <property type="nucleotide sequence ID" value="XM_018481398.2"/>
</dbReference>
<name>A0A1W4XWU5_AGRPL</name>